<feature type="region of interest" description="Disordered" evidence="1">
    <location>
        <begin position="1"/>
        <end position="22"/>
    </location>
</feature>
<proteinExistence type="predicted"/>
<dbReference type="KEGG" id="eic:NT01EI_2784"/>
<dbReference type="HOGENOM" id="CLU_3327328_0_0_6"/>
<sequence length="38" mass="4028">MPYFSSSGTLDAQSASSNADSTTQSITYYSIISSFTNP</sequence>
<protein>
    <submittedName>
        <fullName evidence="2">Uncharacterized protein</fullName>
    </submittedName>
</protein>
<dbReference type="Proteomes" id="UP000001485">
    <property type="component" value="Chromosome"/>
</dbReference>
<evidence type="ECO:0000313" key="3">
    <source>
        <dbReference type="Proteomes" id="UP000001485"/>
    </source>
</evidence>
<accession>C5BEF1</accession>
<gene>
    <name evidence="2" type="ordered locus">NT01EI_2784</name>
</gene>
<dbReference type="EMBL" id="CP001600">
    <property type="protein sequence ID" value="ACR69951.1"/>
    <property type="molecule type" value="Genomic_DNA"/>
</dbReference>
<evidence type="ECO:0000256" key="1">
    <source>
        <dbReference type="SAM" id="MobiDB-lite"/>
    </source>
</evidence>
<feature type="compositionally biased region" description="Polar residues" evidence="1">
    <location>
        <begin position="1"/>
        <end position="20"/>
    </location>
</feature>
<evidence type="ECO:0000313" key="2">
    <source>
        <dbReference type="EMBL" id="ACR69951.1"/>
    </source>
</evidence>
<reference evidence="2 3" key="2">
    <citation type="journal article" date="2012" name="J. Bacteriol.">
        <title>Genome Sequence of Edwardsiella ictaluri 93-146, a Strain Associated with a Natural Channel Catfish Outbreak of Enteric Septicemia of Catfish.</title>
        <authorList>
            <person name="Williams M.L."/>
            <person name="Gillaspy A.F."/>
            <person name="Dyer D.W."/>
            <person name="Thune R.L."/>
            <person name="Waldbieser G.C."/>
            <person name="Schuster S.C."/>
            <person name="Gipson J."/>
            <person name="Zaitshik J."/>
            <person name="Landry C."/>
            <person name="Banes M.M."/>
            <person name="Lawrence M.L."/>
        </authorList>
    </citation>
    <scope>NUCLEOTIDE SEQUENCE [LARGE SCALE GENOMIC DNA]</scope>
    <source>
        <strain evidence="2 3">93-146</strain>
    </source>
</reference>
<dbReference type="AlphaFoldDB" id="C5BEF1"/>
<name>C5BEF1_EDWI9</name>
<organism evidence="2 3">
    <name type="scientific">Edwardsiella ictaluri (strain 93-146)</name>
    <dbReference type="NCBI Taxonomy" id="634503"/>
    <lineage>
        <taxon>Bacteria</taxon>
        <taxon>Pseudomonadati</taxon>
        <taxon>Pseudomonadota</taxon>
        <taxon>Gammaproteobacteria</taxon>
        <taxon>Enterobacterales</taxon>
        <taxon>Hafniaceae</taxon>
        <taxon>Edwardsiella</taxon>
    </lineage>
</organism>
<reference evidence="3" key="1">
    <citation type="submission" date="2009-03" db="EMBL/GenBank/DDBJ databases">
        <title>Complete genome sequence of Edwardsiella ictaluri 93-146.</title>
        <authorList>
            <person name="Williams M.L."/>
            <person name="Gillaspy A.F."/>
            <person name="Dyer D.W."/>
            <person name="Thune R.L."/>
            <person name="Waldbieser G.C."/>
            <person name="Schuster S.C."/>
            <person name="Gipson J."/>
            <person name="Zaitshik J."/>
            <person name="Landry C."/>
            <person name="Lawrence M.L."/>
        </authorList>
    </citation>
    <scope>NUCLEOTIDE SEQUENCE [LARGE SCALE GENOMIC DNA]</scope>
    <source>
        <strain evidence="3">93-146</strain>
    </source>
</reference>